<accession>A0A4Y8UHB7</accession>
<evidence type="ECO:0000313" key="1">
    <source>
        <dbReference type="EMBL" id="TFH68185.1"/>
    </source>
</evidence>
<organism evidence="1 2">
    <name type="scientific">Segatella hominis</name>
    <dbReference type="NCBI Taxonomy" id="2518605"/>
    <lineage>
        <taxon>Bacteria</taxon>
        <taxon>Pseudomonadati</taxon>
        <taxon>Bacteroidota</taxon>
        <taxon>Bacteroidia</taxon>
        <taxon>Bacteroidales</taxon>
        <taxon>Prevotellaceae</taxon>
        <taxon>Segatella</taxon>
    </lineage>
</organism>
<dbReference type="OrthoDB" id="9802005at2"/>
<proteinExistence type="predicted"/>
<protein>
    <submittedName>
        <fullName evidence="1">Uncharacterized protein</fullName>
    </submittedName>
</protein>
<dbReference type="GeneID" id="302996977"/>
<comment type="caution">
    <text evidence="1">The sequence shown here is derived from an EMBL/GenBank/DDBJ whole genome shotgun (WGS) entry which is preliminary data.</text>
</comment>
<sequence>MAAYAFVSTPNAEMVEKFDQYSQGDKVYCKLNSLAIADGKLYAGLIFTDVLSNAAGDAKVTSGTWNLSNYGMGIGSDADFVAVELDAETMQAKAFPVVFGGKGNYTDASYMGIDAKSAKMASDGSNLYLVASVNGFCSKAALQVNGEVKDEPSFKYAGGINAFYVASVNLGNNTSSAKVYDGKYGWVSGASSLVEPGVASLTVKGDDLYIGGSFFQTFPFDTNVKAVGNTDIFFVSLKKSDLSVQKALASGYDEKSAGNDNEEKFSGFAIDGTQLSVYGGVASRKDVYSPSTLSTPLKFTADMASATGLTAGSAEQYTTGTVLSADGKYTYTSLLNADQTSVSYQYTENTSNGVQQLVVDKADKDNAVYNLQGMKLRAPQKGLNIIGGKKVVIK</sequence>
<dbReference type="AlphaFoldDB" id="A0A4Y8UHB7"/>
<dbReference type="EMBL" id="SGVY01000105">
    <property type="protein sequence ID" value="TFH68185.1"/>
    <property type="molecule type" value="Genomic_DNA"/>
</dbReference>
<evidence type="ECO:0000313" key="2">
    <source>
        <dbReference type="Proteomes" id="UP000297872"/>
    </source>
</evidence>
<dbReference type="RefSeq" id="WP_134844733.1">
    <property type="nucleotide sequence ID" value="NZ_SGVY01000105.1"/>
</dbReference>
<gene>
    <name evidence="1" type="ORF">EXN75_17145</name>
</gene>
<name>A0A4Y8UHB7_9BACT</name>
<dbReference type="Proteomes" id="UP000297872">
    <property type="component" value="Unassembled WGS sequence"/>
</dbReference>
<keyword evidence="2" id="KW-1185">Reference proteome</keyword>
<reference evidence="1 2" key="1">
    <citation type="submission" date="2019-02" db="EMBL/GenBank/DDBJ databases">
        <title>Draft Genome Sequence of the Prevotella sp. BCRC 81118, Isolated from Human Feces.</title>
        <authorList>
            <person name="Huang C.-H."/>
        </authorList>
    </citation>
    <scope>NUCLEOTIDE SEQUENCE [LARGE SCALE GENOMIC DNA]</scope>
    <source>
        <strain evidence="1 2">BCRC 81118</strain>
    </source>
</reference>